<dbReference type="GeneID" id="17320926"/>
<gene>
    <name evidence="2" type="ORF">CHC_T00002180001</name>
</gene>
<feature type="region of interest" description="Disordered" evidence="1">
    <location>
        <begin position="116"/>
        <end position="159"/>
    </location>
</feature>
<dbReference type="AlphaFoldDB" id="R7Q7N9"/>
<dbReference type="Proteomes" id="UP000012073">
    <property type="component" value="Unassembled WGS sequence"/>
</dbReference>
<dbReference type="RefSeq" id="XP_005713209.1">
    <property type="nucleotide sequence ID" value="XM_005713152.1"/>
</dbReference>
<dbReference type="Gramene" id="CDF33406">
    <property type="protein sequence ID" value="CDF33406"/>
    <property type="gene ID" value="CHC_T00002180001"/>
</dbReference>
<keyword evidence="3" id="KW-1185">Reference proteome</keyword>
<proteinExistence type="predicted"/>
<evidence type="ECO:0000313" key="2">
    <source>
        <dbReference type="EMBL" id="CDF33406.1"/>
    </source>
</evidence>
<dbReference type="KEGG" id="ccp:CHC_T00002180001"/>
<evidence type="ECO:0000256" key="1">
    <source>
        <dbReference type="SAM" id="MobiDB-lite"/>
    </source>
</evidence>
<organism evidence="2 3">
    <name type="scientific">Chondrus crispus</name>
    <name type="common">Carrageen Irish moss</name>
    <name type="synonym">Polymorpha crispa</name>
    <dbReference type="NCBI Taxonomy" id="2769"/>
    <lineage>
        <taxon>Eukaryota</taxon>
        <taxon>Rhodophyta</taxon>
        <taxon>Florideophyceae</taxon>
        <taxon>Rhodymeniophycidae</taxon>
        <taxon>Gigartinales</taxon>
        <taxon>Gigartinaceae</taxon>
        <taxon>Chondrus</taxon>
    </lineage>
</organism>
<dbReference type="EMBL" id="HG001644">
    <property type="protein sequence ID" value="CDF33406.1"/>
    <property type="molecule type" value="Genomic_DNA"/>
</dbReference>
<accession>R7Q7N9</accession>
<reference evidence="3" key="1">
    <citation type="journal article" date="2013" name="Proc. Natl. Acad. Sci. U.S.A.">
        <title>Genome structure and metabolic features in the red seaweed Chondrus crispus shed light on evolution of the Archaeplastida.</title>
        <authorList>
            <person name="Collen J."/>
            <person name="Porcel B."/>
            <person name="Carre W."/>
            <person name="Ball S.G."/>
            <person name="Chaparro C."/>
            <person name="Tonon T."/>
            <person name="Barbeyron T."/>
            <person name="Michel G."/>
            <person name="Noel B."/>
            <person name="Valentin K."/>
            <person name="Elias M."/>
            <person name="Artiguenave F."/>
            <person name="Arun A."/>
            <person name="Aury J.M."/>
            <person name="Barbosa-Neto J.F."/>
            <person name="Bothwell J.H."/>
            <person name="Bouget F.Y."/>
            <person name="Brillet L."/>
            <person name="Cabello-Hurtado F."/>
            <person name="Capella-Gutierrez S."/>
            <person name="Charrier B."/>
            <person name="Cladiere L."/>
            <person name="Cock J.M."/>
            <person name="Coelho S.M."/>
            <person name="Colleoni C."/>
            <person name="Czjzek M."/>
            <person name="Da Silva C."/>
            <person name="Delage L."/>
            <person name="Denoeud F."/>
            <person name="Deschamps P."/>
            <person name="Dittami S.M."/>
            <person name="Gabaldon T."/>
            <person name="Gachon C.M."/>
            <person name="Groisillier A."/>
            <person name="Herve C."/>
            <person name="Jabbari K."/>
            <person name="Katinka M."/>
            <person name="Kloareg B."/>
            <person name="Kowalczyk N."/>
            <person name="Labadie K."/>
            <person name="Leblanc C."/>
            <person name="Lopez P.J."/>
            <person name="McLachlan D.H."/>
            <person name="Meslet-Cladiere L."/>
            <person name="Moustafa A."/>
            <person name="Nehr Z."/>
            <person name="Nyvall Collen P."/>
            <person name="Panaud O."/>
            <person name="Partensky F."/>
            <person name="Poulain J."/>
            <person name="Rensing S.A."/>
            <person name="Rousvoal S."/>
            <person name="Samson G."/>
            <person name="Symeonidi A."/>
            <person name="Weissenbach J."/>
            <person name="Zambounis A."/>
            <person name="Wincker P."/>
            <person name="Boyen C."/>
        </authorList>
    </citation>
    <scope>NUCLEOTIDE SEQUENCE [LARGE SCALE GENOMIC DNA]</scope>
    <source>
        <strain evidence="3">cv. Stackhouse</strain>
    </source>
</reference>
<sequence length="159" mass="16754">MVSISSMTAPTVRSTLVTMICISLTSFCNARPFVTLWASPKASIASGSAAASNLTSTLRTSSGAPPLTGFLWNTHSLYSEGVDTLSWPWCGPRGATRVNLSCSTSGLECRISLVEPTRTQKPTGMSPGPSHEALRAAAPHEEDDVVGLSARGGEEEEQR</sequence>
<name>R7Q7N9_CHOCR</name>
<protein>
    <submittedName>
        <fullName evidence="2">Uncharacterized protein</fullName>
    </submittedName>
</protein>
<evidence type="ECO:0000313" key="3">
    <source>
        <dbReference type="Proteomes" id="UP000012073"/>
    </source>
</evidence>